<feature type="transmembrane region" description="Helical" evidence="8">
    <location>
        <begin position="49"/>
        <end position="71"/>
    </location>
</feature>
<dbReference type="PANTHER" id="PTHR21716:SF53">
    <property type="entry name" value="PERMEASE PERM-RELATED"/>
    <property type="match status" value="1"/>
</dbReference>
<evidence type="ECO:0000256" key="1">
    <source>
        <dbReference type="ARBA" id="ARBA00004651"/>
    </source>
</evidence>
<feature type="transmembrane region" description="Helical" evidence="8">
    <location>
        <begin position="83"/>
        <end position="105"/>
    </location>
</feature>
<dbReference type="Pfam" id="PF01594">
    <property type="entry name" value="AI-2E_transport"/>
    <property type="match status" value="1"/>
</dbReference>
<keyword evidence="4" id="KW-1003">Cell membrane</keyword>
<comment type="subcellular location">
    <subcellularLocation>
        <location evidence="1">Cell membrane</location>
        <topology evidence="1">Multi-pass membrane protein</topology>
    </subcellularLocation>
</comment>
<dbReference type="AlphaFoldDB" id="A0A7X2TFL0"/>
<dbReference type="InterPro" id="IPR002549">
    <property type="entry name" value="AI-2E-like"/>
</dbReference>
<protein>
    <submittedName>
        <fullName evidence="9">AI-2E family transporter</fullName>
    </submittedName>
</protein>
<keyword evidence="5 8" id="KW-0812">Transmembrane</keyword>
<feature type="transmembrane region" description="Helical" evidence="8">
    <location>
        <begin position="250"/>
        <end position="279"/>
    </location>
</feature>
<feature type="transmembrane region" description="Helical" evidence="8">
    <location>
        <begin position="226"/>
        <end position="244"/>
    </location>
</feature>
<feature type="transmembrane region" description="Helical" evidence="8">
    <location>
        <begin position="165"/>
        <end position="188"/>
    </location>
</feature>
<keyword evidence="10" id="KW-1185">Reference proteome</keyword>
<reference evidence="9 10" key="1">
    <citation type="submission" date="2019-08" db="EMBL/GenBank/DDBJ databases">
        <title>In-depth cultivation of the pig gut microbiome towards novel bacterial diversity and tailored functional studies.</title>
        <authorList>
            <person name="Wylensek D."/>
            <person name="Hitch T.C.A."/>
            <person name="Clavel T."/>
        </authorList>
    </citation>
    <scope>NUCLEOTIDE SEQUENCE [LARGE SCALE GENOMIC DNA]</scope>
    <source>
        <strain evidence="9 10">Oil+RF-744-GAM-WT-6</strain>
    </source>
</reference>
<keyword evidence="7 8" id="KW-0472">Membrane</keyword>
<evidence type="ECO:0000256" key="3">
    <source>
        <dbReference type="ARBA" id="ARBA00022448"/>
    </source>
</evidence>
<keyword evidence="6 8" id="KW-1133">Transmembrane helix</keyword>
<evidence type="ECO:0000256" key="6">
    <source>
        <dbReference type="ARBA" id="ARBA00022989"/>
    </source>
</evidence>
<feature type="transmembrane region" description="Helical" evidence="8">
    <location>
        <begin position="286"/>
        <end position="304"/>
    </location>
</feature>
<evidence type="ECO:0000256" key="8">
    <source>
        <dbReference type="SAM" id="Phobius"/>
    </source>
</evidence>
<evidence type="ECO:0000256" key="7">
    <source>
        <dbReference type="ARBA" id="ARBA00023136"/>
    </source>
</evidence>
<proteinExistence type="inferred from homology"/>
<sequence>MNFWNRIAEKLDKDVSFRTLIKIIMILLVVLLIRSTDVVWKGIWVKFRVIIRPFFLGFAGAYVIHPLILWLEKKKISRRVSIPVVYILILVLLLWLTFTIIPMVISRLSSFITSMITGVNSLYDAYAGIADDVPNWLQEAVRQIIASLNNALNLLPNLTSQLPDLLNSAFAEVTNFILTFIISIYMCLGYDKTKVSIRNLMSRFGDPAVRTCHAIDLELGSYIRSLIVLMFVRFAEYCLVYSIVRHPDWLLMGLLTAISLIIPYIGPTIVNVIGIVTALELPSHQVILLVALILILSQVDAYLIEPMVHSHNVRISPLWALFSIFAGGVLLGPEGVVFGIPIYLAIRAAIETNSSAKKKEETA</sequence>
<feature type="transmembrane region" description="Helical" evidence="8">
    <location>
        <begin position="20"/>
        <end position="43"/>
    </location>
</feature>
<feature type="transmembrane region" description="Helical" evidence="8">
    <location>
        <begin position="324"/>
        <end position="350"/>
    </location>
</feature>
<name>A0A7X2TFL0_9FIRM</name>
<evidence type="ECO:0000313" key="9">
    <source>
        <dbReference type="EMBL" id="MSS58849.1"/>
    </source>
</evidence>
<dbReference type="EMBL" id="VUMN01000017">
    <property type="protein sequence ID" value="MSS58849.1"/>
    <property type="molecule type" value="Genomic_DNA"/>
</dbReference>
<dbReference type="GO" id="GO:0005886">
    <property type="term" value="C:plasma membrane"/>
    <property type="evidence" value="ECO:0007669"/>
    <property type="project" value="UniProtKB-SubCell"/>
</dbReference>
<evidence type="ECO:0000256" key="2">
    <source>
        <dbReference type="ARBA" id="ARBA00009773"/>
    </source>
</evidence>
<gene>
    <name evidence="9" type="ORF">FYJ51_07995</name>
</gene>
<accession>A0A7X2TFL0</accession>
<comment type="similarity">
    <text evidence="2">Belongs to the autoinducer-2 exporter (AI-2E) (TC 2.A.86) family.</text>
</comment>
<evidence type="ECO:0000256" key="4">
    <source>
        <dbReference type="ARBA" id="ARBA00022475"/>
    </source>
</evidence>
<dbReference type="Proteomes" id="UP000461880">
    <property type="component" value="Unassembled WGS sequence"/>
</dbReference>
<keyword evidence="3" id="KW-0813">Transport</keyword>
<organism evidence="9 10">
    <name type="scientific">Stecheria intestinalis</name>
    <dbReference type="NCBI Taxonomy" id="2606630"/>
    <lineage>
        <taxon>Bacteria</taxon>
        <taxon>Bacillati</taxon>
        <taxon>Bacillota</taxon>
        <taxon>Erysipelotrichia</taxon>
        <taxon>Erysipelotrichales</taxon>
        <taxon>Erysipelotrichaceae</taxon>
        <taxon>Stecheria</taxon>
    </lineage>
</organism>
<evidence type="ECO:0000256" key="5">
    <source>
        <dbReference type="ARBA" id="ARBA00022692"/>
    </source>
</evidence>
<dbReference type="RefSeq" id="WP_154504820.1">
    <property type="nucleotide sequence ID" value="NZ_VUMN01000017.1"/>
</dbReference>
<comment type="caution">
    <text evidence="9">The sequence shown here is derived from an EMBL/GenBank/DDBJ whole genome shotgun (WGS) entry which is preliminary data.</text>
</comment>
<evidence type="ECO:0000313" key="10">
    <source>
        <dbReference type="Proteomes" id="UP000461880"/>
    </source>
</evidence>
<dbReference type="PANTHER" id="PTHR21716">
    <property type="entry name" value="TRANSMEMBRANE PROTEIN"/>
    <property type="match status" value="1"/>
</dbReference>